<proteinExistence type="predicted"/>
<accession>A0ABP8JD82</accession>
<sequence length="232" mass="23858">MVHIVLVRHGESSANAAGILAGRTPGVSLTPAGEQQIRGLAEIFPFRTVTEVRCSTVQRCRETAALLLTGITAPGVREAPEFAEVDYGTWSGRRLAELKELPEWQRVARSPSSMEFPGGESLRDAAARAVTGVDAFVADLRARQVPDAGAGDAGGAGGTRVPVGVVVAHGDIIKAVLAAALDMPLDAFQRIAVAPGSLSVVTYPETGYPTVTAMSVTASGRTGEAGAVGGGR</sequence>
<dbReference type="InterPro" id="IPR013078">
    <property type="entry name" value="His_Pase_superF_clade-1"/>
</dbReference>
<dbReference type="Pfam" id="PF00300">
    <property type="entry name" value="His_Phos_1"/>
    <property type="match status" value="1"/>
</dbReference>
<dbReference type="EMBL" id="BAABGL010000006">
    <property type="protein sequence ID" value="GAA4388973.1"/>
    <property type="molecule type" value="Genomic_DNA"/>
</dbReference>
<protein>
    <submittedName>
        <fullName evidence="1">Histidine phosphatase family protein</fullName>
    </submittedName>
</protein>
<organism evidence="1 2">
    <name type="scientific">Brevibacterium pityocampae</name>
    <dbReference type="NCBI Taxonomy" id="506594"/>
    <lineage>
        <taxon>Bacteria</taxon>
        <taxon>Bacillati</taxon>
        <taxon>Actinomycetota</taxon>
        <taxon>Actinomycetes</taxon>
        <taxon>Micrococcales</taxon>
        <taxon>Brevibacteriaceae</taxon>
        <taxon>Brevibacterium</taxon>
    </lineage>
</organism>
<dbReference type="PANTHER" id="PTHR48100">
    <property type="entry name" value="BROAD-SPECIFICITY PHOSPHATASE YOR283W-RELATED"/>
    <property type="match status" value="1"/>
</dbReference>
<dbReference type="InterPro" id="IPR029033">
    <property type="entry name" value="His_PPase_superfam"/>
</dbReference>
<dbReference type="Proteomes" id="UP001500642">
    <property type="component" value="Unassembled WGS sequence"/>
</dbReference>
<dbReference type="SMART" id="SM00855">
    <property type="entry name" value="PGAM"/>
    <property type="match status" value="1"/>
</dbReference>
<name>A0ABP8JD82_9MICO</name>
<dbReference type="PANTHER" id="PTHR48100:SF2">
    <property type="entry name" value="CONSERVED PROTEIN"/>
    <property type="match status" value="1"/>
</dbReference>
<evidence type="ECO:0000313" key="1">
    <source>
        <dbReference type="EMBL" id="GAA4388973.1"/>
    </source>
</evidence>
<comment type="caution">
    <text evidence="1">The sequence shown here is derived from an EMBL/GenBank/DDBJ whole genome shotgun (WGS) entry which is preliminary data.</text>
</comment>
<dbReference type="RefSeq" id="WP_345031038.1">
    <property type="nucleotide sequence ID" value="NZ_BAABGL010000006.1"/>
</dbReference>
<dbReference type="Gene3D" id="3.40.50.1240">
    <property type="entry name" value="Phosphoglycerate mutase-like"/>
    <property type="match status" value="1"/>
</dbReference>
<evidence type="ECO:0000313" key="2">
    <source>
        <dbReference type="Proteomes" id="UP001500642"/>
    </source>
</evidence>
<reference evidence="2" key="1">
    <citation type="journal article" date="2019" name="Int. J. Syst. Evol. Microbiol.">
        <title>The Global Catalogue of Microorganisms (GCM) 10K type strain sequencing project: providing services to taxonomists for standard genome sequencing and annotation.</title>
        <authorList>
            <consortium name="The Broad Institute Genomics Platform"/>
            <consortium name="The Broad Institute Genome Sequencing Center for Infectious Disease"/>
            <person name="Wu L."/>
            <person name="Ma J."/>
        </authorList>
    </citation>
    <scope>NUCLEOTIDE SEQUENCE [LARGE SCALE GENOMIC DNA]</scope>
    <source>
        <strain evidence="2">JCM 17808</strain>
    </source>
</reference>
<gene>
    <name evidence="1" type="ORF">GCM10023167_14250</name>
</gene>
<dbReference type="CDD" id="cd07067">
    <property type="entry name" value="HP_PGM_like"/>
    <property type="match status" value="1"/>
</dbReference>
<dbReference type="PROSITE" id="PS00175">
    <property type="entry name" value="PG_MUTASE"/>
    <property type="match status" value="1"/>
</dbReference>
<keyword evidence="2" id="KW-1185">Reference proteome</keyword>
<dbReference type="InterPro" id="IPR001345">
    <property type="entry name" value="PG/BPGM_mutase_AS"/>
</dbReference>
<dbReference type="InterPro" id="IPR050275">
    <property type="entry name" value="PGM_Phosphatase"/>
</dbReference>
<dbReference type="SUPFAM" id="SSF53254">
    <property type="entry name" value="Phosphoglycerate mutase-like"/>
    <property type="match status" value="1"/>
</dbReference>